<name>K9WTN0_9NOST</name>
<dbReference type="SMART" id="SM00028">
    <property type="entry name" value="TPR"/>
    <property type="match status" value="11"/>
</dbReference>
<dbReference type="InterPro" id="IPR019734">
    <property type="entry name" value="TPR_rpt"/>
</dbReference>
<dbReference type="PROSITE" id="PS50005">
    <property type="entry name" value="TPR"/>
    <property type="match status" value="3"/>
</dbReference>
<dbReference type="Pfam" id="PF12770">
    <property type="entry name" value="CHAT"/>
    <property type="match status" value="1"/>
</dbReference>
<keyword evidence="1" id="KW-0802">TPR repeat</keyword>
<keyword evidence="4" id="KW-1185">Reference proteome</keyword>
<organism evidence="3 4">
    <name type="scientific">Cylindrospermum stagnale PCC 7417</name>
    <dbReference type="NCBI Taxonomy" id="56107"/>
    <lineage>
        <taxon>Bacteria</taxon>
        <taxon>Bacillati</taxon>
        <taxon>Cyanobacteriota</taxon>
        <taxon>Cyanophyceae</taxon>
        <taxon>Nostocales</taxon>
        <taxon>Nostocaceae</taxon>
        <taxon>Cylindrospermum</taxon>
    </lineage>
</organism>
<evidence type="ECO:0000313" key="3">
    <source>
        <dbReference type="EMBL" id="AFZ23745.1"/>
    </source>
</evidence>
<evidence type="ECO:0000259" key="2">
    <source>
        <dbReference type="Pfam" id="PF12770"/>
    </source>
</evidence>
<accession>K9WTN0</accession>
<reference evidence="3 4" key="1">
    <citation type="submission" date="2012-06" db="EMBL/GenBank/DDBJ databases">
        <title>Finished chromosome of genome of Cylindrospermum stagnale PCC 7417.</title>
        <authorList>
            <consortium name="US DOE Joint Genome Institute"/>
            <person name="Gugger M."/>
            <person name="Coursin T."/>
            <person name="Rippka R."/>
            <person name="Tandeau De Marsac N."/>
            <person name="Huntemann M."/>
            <person name="Wei C.-L."/>
            <person name="Han J."/>
            <person name="Detter J.C."/>
            <person name="Han C."/>
            <person name="Tapia R."/>
            <person name="Chen A."/>
            <person name="Kyrpides N."/>
            <person name="Mavromatis K."/>
            <person name="Markowitz V."/>
            <person name="Szeto E."/>
            <person name="Ivanova N."/>
            <person name="Pagani I."/>
            <person name="Pati A."/>
            <person name="Goodwin L."/>
            <person name="Nordberg H.P."/>
            <person name="Cantor M.N."/>
            <person name="Hua S.X."/>
            <person name="Woyke T."/>
            <person name="Kerfeld C.A."/>
        </authorList>
    </citation>
    <scope>NUCLEOTIDE SEQUENCE [LARGE SCALE GENOMIC DNA]</scope>
    <source>
        <strain evidence="3 4">PCC 7417</strain>
    </source>
</reference>
<feature type="domain" description="CHAT" evidence="2">
    <location>
        <begin position="779"/>
        <end position="1061"/>
    </location>
</feature>
<dbReference type="KEGG" id="csg:Cylst_1461"/>
<dbReference type="PATRIC" id="fig|56107.3.peg.1649"/>
<evidence type="ECO:0000256" key="1">
    <source>
        <dbReference type="PROSITE-ProRule" id="PRU00339"/>
    </source>
</evidence>
<dbReference type="InterPro" id="IPR024983">
    <property type="entry name" value="CHAT_dom"/>
</dbReference>
<sequence length="1063" mass="118553">MKNIIHVKTAIAISATLLNLVGISYPIILHTPPALAQNSGEKDQIVEQMALAKALFEEGEALFKKADYASAVEALEPALKLLVKLESSKEAQQLAQYMDLAYFPDRIWKITMFLGVAHAGLGNYKKSIDYNLLHLLVTPALIEALQNYSPYYNPENFVIKIRQNEVDIVNRIGLNYQSLGSYKKAIEHHNIALSTAQKIKYPTGEFDAFIRLSKAYINLNDNTKATNYAEQGLALARQIEDREAEAEALGQFQKIYTSLKDYNKAVEYGEQSLAIARQLTNSIDKIHLLRNISYNYISLGKNSKAIEYQEQSFAIATQIGGYVECLSLANKGDFYHSLGDHAQAIEYSQKALKIALDFRNPLLEDKANKTLGNTYFSLGDYKKAIEYYQKKLVVAQQRGNPEEESSTLLSLAKAYLELRNYNQAIKLAQQSLGIAKKHNYRENEELALQLLGNTYIGLGDFSKAIEYQQNTLANSRQLKQPDREYLALEQLGVIYHEQGNYSKAIDYYQQSLNNRRNSQKVDPEQWKILSKLGSAFAEAGNFSQAQETLQDSVRSLEYERRRLGTNDSDNLTFFEQQVDTYRTLQKVFIAQNQPQAALEIAERGRTRVLVDLLATRLFATQATPITLSPPSIAQIRQIAQQQNATLVEYSIINQSSGFRQQKQASNLYIWVIKPTGEVIFRQVDLKSLKAPLKDLVSQTRELINEGRGRGKNNNLTLLPGNLVKLQGDADDWQPWEIVSTNVSAQTITIKRPDNPEAPPIIRPIKDVVSQVESRRSNHPSLQQLHQLLIQPIADLLPNDPNSRVIFIPQDELFLVPFAALQDAQGNFLVEKHTILTAPAIQILDLTRQRRGLNRKDKSALVVGNPTMPKVSLVPGEPPQQLSALPEAEKEAQLIAQMLGTKALIGNQATKATVVSQLPKVSIIHLATHGLLDDRRGLGSSIALAPDVEKQEGNGLLTADEILNLQLNAELVVLSACNTGTGEITGDGVIGLSRSLISAGVASVLVSLWTVPDAPTASLMTEFYRNWQQQPDKAATLRQAMLATMKQYPHPRDWAAFTIIGEAE</sequence>
<dbReference type="RefSeq" id="WP_015207001.1">
    <property type="nucleotide sequence ID" value="NC_019757.1"/>
</dbReference>
<dbReference type="PANTHER" id="PTHR10098">
    <property type="entry name" value="RAPSYN-RELATED"/>
    <property type="match status" value="1"/>
</dbReference>
<dbReference type="AlphaFoldDB" id="K9WTN0"/>
<feature type="repeat" description="TPR" evidence="1">
    <location>
        <begin position="365"/>
        <end position="398"/>
    </location>
</feature>
<gene>
    <name evidence="3" type="ORF">Cylst_1461</name>
</gene>
<dbReference type="InterPro" id="IPR011990">
    <property type="entry name" value="TPR-like_helical_dom_sf"/>
</dbReference>
<dbReference type="HOGENOM" id="CLU_284240_0_0_3"/>
<dbReference type="Pfam" id="PF13181">
    <property type="entry name" value="TPR_8"/>
    <property type="match status" value="2"/>
</dbReference>
<proteinExistence type="predicted"/>
<dbReference type="STRING" id="56107.Cylst_1461"/>
<dbReference type="eggNOG" id="COG0457">
    <property type="taxonomic scope" value="Bacteria"/>
</dbReference>
<feature type="repeat" description="TPR" evidence="1">
    <location>
        <begin position="485"/>
        <end position="518"/>
    </location>
</feature>
<feature type="repeat" description="TPR" evidence="1">
    <location>
        <begin position="405"/>
        <end position="438"/>
    </location>
</feature>
<dbReference type="SUPFAM" id="SSF48452">
    <property type="entry name" value="TPR-like"/>
    <property type="match status" value="4"/>
</dbReference>
<protein>
    <submittedName>
        <fullName evidence="3">Tetratricopeptide repeat protein</fullName>
    </submittedName>
</protein>
<dbReference type="EMBL" id="CP003642">
    <property type="protein sequence ID" value="AFZ23745.1"/>
    <property type="molecule type" value="Genomic_DNA"/>
</dbReference>
<dbReference type="PANTHER" id="PTHR10098:SF108">
    <property type="entry name" value="TETRATRICOPEPTIDE REPEAT PROTEIN 28"/>
    <property type="match status" value="1"/>
</dbReference>
<dbReference type="Proteomes" id="UP000010475">
    <property type="component" value="Chromosome"/>
</dbReference>
<dbReference type="Gene3D" id="1.25.40.10">
    <property type="entry name" value="Tetratricopeptide repeat domain"/>
    <property type="match status" value="4"/>
</dbReference>
<dbReference type="eggNOG" id="COG4995">
    <property type="taxonomic scope" value="Bacteria"/>
</dbReference>
<dbReference type="Pfam" id="PF13424">
    <property type="entry name" value="TPR_12"/>
    <property type="match status" value="3"/>
</dbReference>
<dbReference type="OrthoDB" id="443153at2"/>
<evidence type="ECO:0000313" key="4">
    <source>
        <dbReference type="Proteomes" id="UP000010475"/>
    </source>
</evidence>